<keyword evidence="1" id="KW-0732">Signal</keyword>
<sequence length="109" mass="12267">MSHKVHCCTGLHQLLGLGISKLQLLLLPVIQHSFLSLLIEVEVLKDGCLGFMVLKMASTWRPCSSFTCKLPCQVNGNIVQKSHQQKNTNKLHHQKQKIKVAYVSTFTKI</sequence>
<organism evidence="2">
    <name type="scientific">Arundo donax</name>
    <name type="common">Giant reed</name>
    <name type="synonym">Donax arundinaceus</name>
    <dbReference type="NCBI Taxonomy" id="35708"/>
    <lineage>
        <taxon>Eukaryota</taxon>
        <taxon>Viridiplantae</taxon>
        <taxon>Streptophyta</taxon>
        <taxon>Embryophyta</taxon>
        <taxon>Tracheophyta</taxon>
        <taxon>Spermatophyta</taxon>
        <taxon>Magnoliopsida</taxon>
        <taxon>Liliopsida</taxon>
        <taxon>Poales</taxon>
        <taxon>Poaceae</taxon>
        <taxon>PACMAD clade</taxon>
        <taxon>Arundinoideae</taxon>
        <taxon>Arundineae</taxon>
        <taxon>Arundo</taxon>
    </lineage>
</organism>
<evidence type="ECO:0000313" key="2">
    <source>
        <dbReference type="EMBL" id="JAE12008.1"/>
    </source>
</evidence>
<proteinExistence type="predicted"/>
<protein>
    <submittedName>
        <fullName evidence="2">Uncharacterized protein</fullName>
    </submittedName>
</protein>
<dbReference type="AlphaFoldDB" id="A0A0A9FUM3"/>
<reference evidence="2" key="1">
    <citation type="submission" date="2014-09" db="EMBL/GenBank/DDBJ databases">
        <authorList>
            <person name="Magalhaes I.L.F."/>
            <person name="Oliveira U."/>
            <person name="Santos F.R."/>
            <person name="Vidigal T.H.D.A."/>
            <person name="Brescovit A.D."/>
            <person name="Santos A.J."/>
        </authorList>
    </citation>
    <scope>NUCLEOTIDE SEQUENCE</scope>
    <source>
        <tissue evidence="2">Shoot tissue taken approximately 20 cm above the soil surface</tissue>
    </source>
</reference>
<feature type="signal peptide" evidence="1">
    <location>
        <begin position="1"/>
        <end position="22"/>
    </location>
</feature>
<feature type="chain" id="PRO_5002047520" evidence="1">
    <location>
        <begin position="23"/>
        <end position="109"/>
    </location>
</feature>
<accession>A0A0A9FUM3</accession>
<dbReference type="EMBL" id="GBRH01185888">
    <property type="protein sequence ID" value="JAE12008.1"/>
    <property type="molecule type" value="Transcribed_RNA"/>
</dbReference>
<name>A0A0A9FUM3_ARUDO</name>
<reference evidence="2" key="2">
    <citation type="journal article" date="2015" name="Data Brief">
        <title>Shoot transcriptome of the giant reed, Arundo donax.</title>
        <authorList>
            <person name="Barrero R.A."/>
            <person name="Guerrero F.D."/>
            <person name="Moolhuijzen P."/>
            <person name="Goolsby J.A."/>
            <person name="Tidwell J."/>
            <person name="Bellgard S.E."/>
            <person name="Bellgard M.I."/>
        </authorList>
    </citation>
    <scope>NUCLEOTIDE SEQUENCE</scope>
    <source>
        <tissue evidence="2">Shoot tissue taken approximately 20 cm above the soil surface</tissue>
    </source>
</reference>
<evidence type="ECO:0000256" key="1">
    <source>
        <dbReference type="SAM" id="SignalP"/>
    </source>
</evidence>